<dbReference type="PANTHER" id="PTHR33529">
    <property type="entry name" value="SLR0882 PROTEIN-RELATED"/>
    <property type="match status" value="1"/>
</dbReference>
<proteinExistence type="predicted"/>
<feature type="transmembrane region" description="Helical" evidence="6">
    <location>
        <begin position="277"/>
        <end position="299"/>
    </location>
</feature>
<sequence length="363" mass="40759">MSILDKYILKQMMQPFLFGVAAFSTIFVASSFLFRVTQYITQYGASYSSLIRLFLCLMPEVINYTFPMSMLLAALLTMGQLSSNSEITAMRSGGLSFRRIAAPILAAGFVVSLFSVVWAEKVVPPAKSEYERIIKVEIKRDTKPRTQNHVLIKQVSKGQLVRLTYARTFDEKQGMMKDITIEDWDNGKVARIQRTPQAKWTQGTWIMEGGTITDLTGKDGVARTMTFDKQVLPISETPKAITLDQKDPDQMTIGELKMYIDILKRQYMPTNKYEMEIYRRFTVPLASFFFALIGVPLGVQSQRTGASMGLGFSVVIIFIYYSIMTFMTGLGQGGVIPPLLAAATPNLLCGAFGCWMIYKKDNV</sequence>
<evidence type="ECO:0000256" key="2">
    <source>
        <dbReference type="ARBA" id="ARBA00022475"/>
    </source>
</evidence>
<evidence type="ECO:0000256" key="5">
    <source>
        <dbReference type="ARBA" id="ARBA00023136"/>
    </source>
</evidence>
<keyword evidence="4 6" id="KW-1133">Transmembrane helix</keyword>
<organism evidence="7 8">
    <name type="scientific">Acidaminococcus fermentans</name>
    <dbReference type="NCBI Taxonomy" id="905"/>
    <lineage>
        <taxon>Bacteria</taxon>
        <taxon>Bacillati</taxon>
        <taxon>Bacillota</taxon>
        <taxon>Negativicutes</taxon>
        <taxon>Acidaminococcales</taxon>
        <taxon>Acidaminococcaceae</taxon>
        <taxon>Acidaminococcus</taxon>
    </lineage>
</organism>
<accession>A0A1H2Y1L9</accession>
<evidence type="ECO:0000256" key="1">
    <source>
        <dbReference type="ARBA" id="ARBA00004651"/>
    </source>
</evidence>
<dbReference type="InterPro" id="IPR005495">
    <property type="entry name" value="LptG/LptF_permease"/>
</dbReference>
<feature type="transmembrane region" description="Helical" evidence="6">
    <location>
        <begin position="100"/>
        <end position="119"/>
    </location>
</feature>
<feature type="transmembrane region" description="Helical" evidence="6">
    <location>
        <begin position="306"/>
        <end position="323"/>
    </location>
</feature>
<gene>
    <name evidence="7" type="ORF">SAMN05216495_11010</name>
</gene>
<comment type="subcellular location">
    <subcellularLocation>
        <location evidence="1">Cell membrane</location>
        <topology evidence="1">Multi-pass membrane protein</topology>
    </subcellularLocation>
</comment>
<evidence type="ECO:0000256" key="4">
    <source>
        <dbReference type="ARBA" id="ARBA00022989"/>
    </source>
</evidence>
<comment type="caution">
    <text evidence="7">The sequence shown here is derived from an EMBL/GenBank/DDBJ whole genome shotgun (WGS) entry which is preliminary data.</text>
</comment>
<protein>
    <submittedName>
        <fullName evidence="7">Lipopolysaccharide export system permease protein</fullName>
    </submittedName>
</protein>
<dbReference type="GO" id="GO:0015920">
    <property type="term" value="P:lipopolysaccharide transport"/>
    <property type="evidence" value="ECO:0007669"/>
    <property type="project" value="TreeGrafter"/>
</dbReference>
<dbReference type="Pfam" id="PF03739">
    <property type="entry name" value="LptF_LptG"/>
    <property type="match status" value="1"/>
</dbReference>
<feature type="transmembrane region" description="Helical" evidence="6">
    <location>
        <begin position="335"/>
        <end position="358"/>
    </location>
</feature>
<keyword evidence="3 6" id="KW-0812">Transmembrane</keyword>
<feature type="transmembrane region" description="Helical" evidence="6">
    <location>
        <begin position="16"/>
        <end position="41"/>
    </location>
</feature>
<dbReference type="RefSeq" id="WP_074706460.1">
    <property type="nucleotide sequence ID" value="NZ_CALAKB010000002.1"/>
</dbReference>
<reference evidence="7 8" key="1">
    <citation type="submission" date="2016-10" db="EMBL/GenBank/DDBJ databases">
        <authorList>
            <person name="Varghese N."/>
            <person name="Submissions S."/>
        </authorList>
    </citation>
    <scope>NUCLEOTIDE SEQUENCE [LARGE SCALE GENOMIC DNA]</scope>
    <source>
        <strain evidence="7 8">WCC6</strain>
    </source>
</reference>
<dbReference type="Proteomes" id="UP000182379">
    <property type="component" value="Unassembled WGS sequence"/>
</dbReference>
<feature type="transmembrane region" description="Helical" evidence="6">
    <location>
        <begin position="61"/>
        <end position="79"/>
    </location>
</feature>
<dbReference type="PANTHER" id="PTHR33529:SF6">
    <property type="entry name" value="YJGP_YJGQ FAMILY PERMEASE"/>
    <property type="match status" value="1"/>
</dbReference>
<dbReference type="AlphaFoldDB" id="A0A1H2Y1L9"/>
<keyword evidence="2" id="KW-1003">Cell membrane</keyword>
<evidence type="ECO:0000313" key="7">
    <source>
        <dbReference type="EMBL" id="SDW98604.1"/>
    </source>
</evidence>
<evidence type="ECO:0000256" key="6">
    <source>
        <dbReference type="SAM" id="Phobius"/>
    </source>
</evidence>
<evidence type="ECO:0000313" key="8">
    <source>
        <dbReference type="Proteomes" id="UP000182379"/>
    </source>
</evidence>
<name>A0A1H2Y1L9_ACIFE</name>
<keyword evidence="5 6" id="KW-0472">Membrane</keyword>
<evidence type="ECO:0000256" key="3">
    <source>
        <dbReference type="ARBA" id="ARBA00022692"/>
    </source>
</evidence>
<dbReference type="GO" id="GO:0043190">
    <property type="term" value="C:ATP-binding cassette (ABC) transporter complex"/>
    <property type="evidence" value="ECO:0007669"/>
    <property type="project" value="TreeGrafter"/>
</dbReference>
<dbReference type="EMBL" id="FNOP01000010">
    <property type="protein sequence ID" value="SDW98604.1"/>
    <property type="molecule type" value="Genomic_DNA"/>
</dbReference>